<dbReference type="GO" id="GO:0019005">
    <property type="term" value="C:SCF ubiquitin ligase complex"/>
    <property type="evidence" value="ECO:0007669"/>
    <property type="project" value="TreeGrafter"/>
</dbReference>
<evidence type="ECO:0000313" key="4">
    <source>
        <dbReference type="RefSeq" id="XP_028132431.1"/>
    </source>
</evidence>
<dbReference type="GO" id="GO:0031146">
    <property type="term" value="P:SCF-dependent proteasomal ubiquitin-dependent protein catabolic process"/>
    <property type="evidence" value="ECO:0007669"/>
    <property type="project" value="TreeGrafter"/>
</dbReference>
<dbReference type="SMART" id="SM00367">
    <property type="entry name" value="LRR_CC"/>
    <property type="match status" value="5"/>
</dbReference>
<dbReference type="InterPro" id="IPR006553">
    <property type="entry name" value="Leu-rich_rpt_Cys-con_subtyp"/>
</dbReference>
<sequence length="273" mass="30871">MFKSRKWDVGVQALPKPIDSLFTLAIDYVVDNLAIYMKENDEKLSALPYNIRNRILRRFTTSAYFWRNIHFKSVLSAIANEQTLSINLTSAPLDDEILKIISKCKNVRKLYLSRNDDGLITTKGLVELLKNCPNLVHFVLCRSTEVKDEVLDCMAEHCPDLTCLDFGGCSQITDIGIKKISRLKKLTGVNFSATQITDEGVSCLAKGPSGPKLTELRIEDTQVTDVGLRSVAENCPKLQILCYRGRQKQDLDSFVPFHNGLKNLKQVTWTVNW</sequence>
<dbReference type="Proteomes" id="UP001652700">
    <property type="component" value="Unplaced"/>
</dbReference>
<feature type="domain" description="F-box/LRR-repeat protein 15-like leucin rich repeat" evidence="1">
    <location>
        <begin position="99"/>
        <end position="210"/>
    </location>
</feature>
<evidence type="ECO:0000313" key="2">
    <source>
        <dbReference type="EnsemblMetazoa" id="XP_028132431.1"/>
    </source>
</evidence>
<gene>
    <name evidence="4" type="primary">LOC114327915</name>
</gene>
<proteinExistence type="predicted"/>
<accession>A0A6P7FA59</accession>
<dbReference type="GeneID" id="114327915"/>
<dbReference type="InterPro" id="IPR001611">
    <property type="entry name" value="Leu-rich_rpt"/>
</dbReference>
<dbReference type="RefSeq" id="XP_028132431.1">
    <property type="nucleotide sequence ID" value="XM_028276630.1"/>
</dbReference>
<dbReference type="Pfam" id="PF25372">
    <property type="entry name" value="DUF7885"/>
    <property type="match status" value="1"/>
</dbReference>
<dbReference type="SUPFAM" id="SSF52047">
    <property type="entry name" value="RNI-like"/>
    <property type="match status" value="1"/>
</dbReference>
<dbReference type="KEGG" id="dvv:114327915"/>
<dbReference type="InterPro" id="IPR032675">
    <property type="entry name" value="LRR_dom_sf"/>
</dbReference>
<dbReference type="InterPro" id="IPR057207">
    <property type="entry name" value="FBXL15_LRR"/>
</dbReference>
<evidence type="ECO:0000313" key="3">
    <source>
        <dbReference type="Proteomes" id="UP001652700"/>
    </source>
</evidence>
<reference evidence="2" key="2">
    <citation type="submission" date="2025-05" db="UniProtKB">
        <authorList>
            <consortium name="EnsemblMetazoa"/>
        </authorList>
    </citation>
    <scope>IDENTIFICATION</scope>
</reference>
<keyword evidence="3" id="KW-1185">Reference proteome</keyword>
<reference evidence="4" key="1">
    <citation type="submission" date="2025-04" db="UniProtKB">
        <authorList>
            <consortium name="RefSeq"/>
        </authorList>
    </citation>
    <scope>IDENTIFICATION</scope>
    <source>
        <tissue evidence="4">Whole insect</tissue>
    </source>
</reference>
<dbReference type="AlphaFoldDB" id="A0A6P7FA59"/>
<name>A0A6P7FA59_DIAVI</name>
<protein>
    <submittedName>
        <fullName evidence="4">Protein AMN1 homolog isoform X1</fullName>
    </submittedName>
</protein>
<dbReference type="InParanoid" id="A0A6P7FA59"/>
<dbReference type="Pfam" id="PF13516">
    <property type="entry name" value="LRR_6"/>
    <property type="match status" value="1"/>
</dbReference>
<evidence type="ECO:0000259" key="1">
    <source>
        <dbReference type="Pfam" id="PF25372"/>
    </source>
</evidence>
<organism evidence="4">
    <name type="scientific">Diabrotica virgifera virgifera</name>
    <name type="common">western corn rootworm</name>
    <dbReference type="NCBI Taxonomy" id="50390"/>
    <lineage>
        <taxon>Eukaryota</taxon>
        <taxon>Metazoa</taxon>
        <taxon>Ecdysozoa</taxon>
        <taxon>Arthropoda</taxon>
        <taxon>Hexapoda</taxon>
        <taxon>Insecta</taxon>
        <taxon>Pterygota</taxon>
        <taxon>Neoptera</taxon>
        <taxon>Endopterygota</taxon>
        <taxon>Coleoptera</taxon>
        <taxon>Polyphaga</taxon>
        <taxon>Cucujiformia</taxon>
        <taxon>Chrysomeloidea</taxon>
        <taxon>Chrysomelidae</taxon>
        <taxon>Galerucinae</taxon>
        <taxon>Diabroticina</taxon>
        <taxon>Diabroticites</taxon>
        <taxon>Diabrotica</taxon>
    </lineage>
</organism>
<dbReference type="EnsemblMetazoa" id="XM_028276630.2">
    <property type="protein sequence ID" value="XP_028132431.1"/>
    <property type="gene ID" value="LOC114327915"/>
</dbReference>
<dbReference type="Gene3D" id="3.80.10.10">
    <property type="entry name" value="Ribonuclease Inhibitor"/>
    <property type="match status" value="1"/>
</dbReference>
<dbReference type="OrthoDB" id="10257471at2759"/>
<dbReference type="PANTHER" id="PTHR13318">
    <property type="entry name" value="PARTNER OF PAIRED, ISOFORM B-RELATED"/>
    <property type="match status" value="1"/>
</dbReference>